<dbReference type="Pfam" id="PF00067">
    <property type="entry name" value="p450"/>
    <property type="match status" value="2"/>
</dbReference>
<evidence type="ECO:0000313" key="8">
    <source>
        <dbReference type="EMBL" id="KAK7893107.1"/>
    </source>
</evidence>
<evidence type="ECO:0000256" key="4">
    <source>
        <dbReference type="ARBA" id="ARBA00022617"/>
    </source>
</evidence>
<proteinExistence type="inferred from homology"/>
<evidence type="ECO:0000256" key="7">
    <source>
        <dbReference type="PIRSR" id="PIRSR602403-1"/>
    </source>
</evidence>
<comment type="caution">
    <text evidence="8">The sequence shown here is derived from an EMBL/GenBank/DDBJ whole genome shotgun (WGS) entry which is preliminary data.</text>
</comment>
<keyword evidence="9" id="KW-1185">Reference proteome</keyword>
<dbReference type="Gene3D" id="1.10.630.10">
    <property type="entry name" value="Cytochrome P450"/>
    <property type="match status" value="2"/>
</dbReference>
<dbReference type="InterPro" id="IPR002403">
    <property type="entry name" value="Cyt_P450_E_grp-IV"/>
</dbReference>
<dbReference type="AlphaFoldDB" id="A0AAW0NAZ5"/>
<evidence type="ECO:0000256" key="1">
    <source>
        <dbReference type="ARBA" id="ARBA00004389"/>
    </source>
</evidence>
<dbReference type="InterPro" id="IPR001128">
    <property type="entry name" value="Cyt_P450"/>
</dbReference>
<keyword evidence="6 7" id="KW-0408">Iron</keyword>
<dbReference type="PRINTS" id="PR00465">
    <property type="entry name" value="EP450IV"/>
</dbReference>
<dbReference type="GO" id="GO:0005506">
    <property type="term" value="F:iron ion binding"/>
    <property type="evidence" value="ECO:0007669"/>
    <property type="project" value="InterPro"/>
</dbReference>
<dbReference type="PANTHER" id="PTHR24306:SF0">
    <property type="entry name" value="7-ALPHA-HYDROXYCHOLEST-4-EN-3-ONE 12-ALPHA-HYDROXYLASE"/>
    <property type="match status" value="1"/>
</dbReference>
<evidence type="ECO:0000256" key="5">
    <source>
        <dbReference type="ARBA" id="ARBA00022723"/>
    </source>
</evidence>
<dbReference type="InterPro" id="IPR036396">
    <property type="entry name" value="Cyt_P450_sf"/>
</dbReference>
<protein>
    <submittedName>
        <fullName evidence="8">Uncharacterized protein</fullName>
    </submittedName>
</protein>
<dbReference type="GO" id="GO:0005789">
    <property type="term" value="C:endoplasmic reticulum membrane"/>
    <property type="evidence" value="ECO:0007669"/>
    <property type="project" value="UniProtKB-SubCell"/>
</dbReference>
<dbReference type="PROSITE" id="PS00086">
    <property type="entry name" value="CYTOCHROME_P450"/>
    <property type="match status" value="1"/>
</dbReference>
<sequence>MLLLPVLLAFLASLFGGFYFLGVFRRRRPGEPPLDKGLIPWLGHAFEFQRDPCNFLWTMREKHGDFFTIQMAGRYITVLLDPFSLEAFFKQERDMLNSKTHLKKIAKTVFDYEILSPLTHKSLQGDALRNMTEQMTNNLQNFMLNNLSSTEEQGKWVKDGLFNYCKNILFRSGYLTVFGNTASKTKENSDKAKDPDRTETGILFTKFLKFEDFFPKYVSGSLSSKLQTEAQRIKRVFWDALSLDQLRNKDNLSVWILDIQHTLRQEGVSDSNIEKVMFAFLFASQSNVPSPAFWLLFYLMKDPEAMNALRREAEKVVKESGQEVCPGGPLIRLTHDMLMKTPVLDSAVEEALRLSAGIIVNRLACQDMTLKITEGRELLFRKDDLIWTVPYLAVHTDPEIHPDPHTFKYDRFLNPDGTKKKDFYKKGKRVKYYNVPWEEAWLCVPGDSSPSTSLSSLFSTCWSTSTLSCSIQTRKYHLLMSNNLDMEQPTLIEKYTFDLFTGAKKFSLLERGWIIELYKQSFLMGVCQDTGQSSTQIMALTGANCSTITIRRDLRRRPGEPPLDKGLIPWLGHAFEFKRDPLKFLQRMKEKHGDFFTIQMAGQYITVLLDPFSLEACFKQGSNMLDFENHFIHVIEAVFECYVTNPLPFKLLQGDALRNMTEQMTNHLQNFMLHNRSSMEEQGKWVKDGLYYYCKNILFGSSYLTMFGHTASQTKENSDKAKDTDRATTGVLLPEFIKFETFFPKFVSKSISSKLQTEARRIKRVFWDAFSLDKLRNKDNVSVFIQESQQTLTQEGVSDSTIEKAMFAFLWASQSNVPPPAFWLLLHLMKDPEAMNALRREAEKVVKESGQEVCPGGPLIRLTHDMLMKTPALDSAVEEALRLSAGLIMNRLACQDMTLKMTDGRELLLRKDDLIWTLPHLAVHTDPEVHPDPHTFKYDRFLNPDGTKKKDFYKKGKRVKYYTAPWGGGLPMCPGRFFAINELKQFVFHMLVYFDFELLNPDEKIPSYKVEQFGYGTQHPDREINFRTGSKA</sequence>
<evidence type="ECO:0000256" key="3">
    <source>
        <dbReference type="ARBA" id="ARBA00022516"/>
    </source>
</evidence>
<organism evidence="8 9">
    <name type="scientific">Mugilogobius chulae</name>
    <name type="common">yellowstripe goby</name>
    <dbReference type="NCBI Taxonomy" id="88201"/>
    <lineage>
        <taxon>Eukaryota</taxon>
        <taxon>Metazoa</taxon>
        <taxon>Chordata</taxon>
        <taxon>Craniata</taxon>
        <taxon>Vertebrata</taxon>
        <taxon>Euteleostomi</taxon>
        <taxon>Actinopterygii</taxon>
        <taxon>Neopterygii</taxon>
        <taxon>Teleostei</taxon>
        <taxon>Neoteleostei</taxon>
        <taxon>Acanthomorphata</taxon>
        <taxon>Gobiaria</taxon>
        <taxon>Gobiiformes</taxon>
        <taxon>Gobioidei</taxon>
        <taxon>Gobiidae</taxon>
        <taxon>Gobionellinae</taxon>
        <taxon>Mugilogobius</taxon>
    </lineage>
</organism>
<accession>A0AAW0NAZ5</accession>
<dbReference type="PANTHER" id="PTHR24306">
    <property type="match status" value="1"/>
</dbReference>
<dbReference type="GO" id="GO:0020037">
    <property type="term" value="F:heme binding"/>
    <property type="evidence" value="ECO:0007669"/>
    <property type="project" value="InterPro"/>
</dbReference>
<keyword evidence="3" id="KW-0444">Lipid biosynthesis</keyword>
<gene>
    <name evidence="8" type="ORF">WMY93_022259</name>
</gene>
<name>A0AAW0NAZ5_9GOBI</name>
<keyword evidence="5 7" id="KW-0479">Metal-binding</keyword>
<evidence type="ECO:0000256" key="2">
    <source>
        <dbReference type="ARBA" id="ARBA00010617"/>
    </source>
</evidence>
<dbReference type="InterPro" id="IPR017972">
    <property type="entry name" value="Cyt_P450_CS"/>
</dbReference>
<comment type="similarity">
    <text evidence="2">Belongs to the cytochrome P450 family.</text>
</comment>
<evidence type="ECO:0000313" key="9">
    <source>
        <dbReference type="Proteomes" id="UP001460270"/>
    </source>
</evidence>
<feature type="binding site" description="axial binding residue" evidence="7">
    <location>
        <position position="973"/>
    </location>
    <ligand>
        <name>heme</name>
        <dbReference type="ChEBI" id="CHEBI:30413"/>
    </ligand>
    <ligandPart>
        <name>Fe</name>
        <dbReference type="ChEBI" id="CHEBI:18248"/>
    </ligandPart>
</feature>
<comment type="subcellular location">
    <subcellularLocation>
        <location evidence="1">Endoplasmic reticulum membrane</location>
        <topology evidence="1">Single-pass membrane protein</topology>
    </subcellularLocation>
</comment>
<dbReference type="Proteomes" id="UP001460270">
    <property type="component" value="Unassembled WGS sequence"/>
</dbReference>
<dbReference type="EMBL" id="JBBPFD010000016">
    <property type="protein sequence ID" value="KAK7893107.1"/>
    <property type="molecule type" value="Genomic_DNA"/>
</dbReference>
<comment type="cofactor">
    <cofactor evidence="7">
        <name>heme</name>
        <dbReference type="ChEBI" id="CHEBI:30413"/>
    </cofactor>
</comment>
<keyword evidence="4 7" id="KW-0349">Heme</keyword>
<dbReference type="SUPFAM" id="SSF48264">
    <property type="entry name" value="Cytochrome P450"/>
    <property type="match status" value="2"/>
</dbReference>
<reference evidence="9" key="1">
    <citation type="submission" date="2024-04" db="EMBL/GenBank/DDBJ databases">
        <title>Salinicola lusitanus LLJ914,a marine bacterium isolated from the Okinawa Trough.</title>
        <authorList>
            <person name="Li J."/>
        </authorList>
    </citation>
    <scope>NUCLEOTIDE SEQUENCE [LARGE SCALE GENOMIC DNA]</scope>
</reference>
<dbReference type="GO" id="GO:0008397">
    <property type="term" value="F:sterol 12-alpha-hydroxylase activity"/>
    <property type="evidence" value="ECO:0007669"/>
    <property type="project" value="TreeGrafter"/>
</dbReference>
<keyword evidence="3" id="KW-0443">Lipid metabolism</keyword>
<evidence type="ECO:0000256" key="6">
    <source>
        <dbReference type="ARBA" id="ARBA00023004"/>
    </source>
</evidence>